<name>A0A148KKW5_9ALTE</name>
<dbReference type="STRING" id="1799789.AX660_02200"/>
<dbReference type="AlphaFoldDB" id="A0A148KKW5"/>
<dbReference type="Proteomes" id="UP000070299">
    <property type="component" value="Unassembled WGS sequence"/>
</dbReference>
<protein>
    <submittedName>
        <fullName evidence="3">Alpha/beta hydrolase</fullName>
    </submittedName>
</protein>
<dbReference type="InterPro" id="IPR000639">
    <property type="entry name" value="Epox_hydrolase-like"/>
</dbReference>
<dbReference type="InterPro" id="IPR000073">
    <property type="entry name" value="AB_hydrolase_1"/>
</dbReference>
<dbReference type="EMBL" id="LSNE01000018">
    <property type="protein sequence ID" value="KXI26937.1"/>
    <property type="molecule type" value="Genomic_DNA"/>
</dbReference>
<dbReference type="RefSeq" id="WP_068381831.1">
    <property type="nucleotide sequence ID" value="NZ_LSNE01000018.1"/>
</dbReference>
<keyword evidence="1" id="KW-1133">Transmembrane helix</keyword>
<feature type="domain" description="AB hydrolase-1" evidence="2">
    <location>
        <begin position="95"/>
        <end position="213"/>
    </location>
</feature>
<accession>A0A148KKW5</accession>
<evidence type="ECO:0000256" key="1">
    <source>
        <dbReference type="SAM" id="Phobius"/>
    </source>
</evidence>
<dbReference type="SUPFAM" id="SSF53474">
    <property type="entry name" value="alpha/beta-Hydrolases"/>
    <property type="match status" value="1"/>
</dbReference>
<dbReference type="GO" id="GO:0016787">
    <property type="term" value="F:hydrolase activity"/>
    <property type="evidence" value="ECO:0007669"/>
    <property type="project" value="UniProtKB-KW"/>
</dbReference>
<dbReference type="InterPro" id="IPR029058">
    <property type="entry name" value="AB_hydrolase_fold"/>
</dbReference>
<feature type="transmembrane region" description="Helical" evidence="1">
    <location>
        <begin position="12"/>
        <end position="33"/>
    </location>
</feature>
<keyword evidence="1" id="KW-0812">Transmembrane</keyword>
<dbReference type="Gene3D" id="3.40.50.1820">
    <property type="entry name" value="alpha/beta hydrolase"/>
    <property type="match status" value="1"/>
</dbReference>
<reference evidence="4" key="1">
    <citation type="submission" date="2016-02" db="EMBL/GenBank/DDBJ databases">
        <authorList>
            <person name="Schultz-Johansen M."/>
            <person name="Glaring M.A."/>
            <person name="Bech P.K."/>
            <person name="Stougaard P."/>
        </authorList>
    </citation>
    <scope>NUCLEOTIDE SEQUENCE [LARGE SCALE GENOMIC DNA]</scope>
    <source>
        <strain evidence="4">S66</strain>
    </source>
</reference>
<sequence length="335" mass="37931">MKLKLQTLKRWCIRLILTLVMLILAIVAVGYWLTPQPVNFNSPYHPFKSIKAKSEYLEVYDKRALKWPVASSELIIETSQGKTFIRISGAENSSPIVLLHGSGGNSLQWMSIIAKLSTEHKVFAVDIMFDNGRSVPQQEFSKAENYILWLNEVIQQISPLQKVNMVGLSYGGWIAAQYAQHYPDQLEKVVLLAPAGVVAHLSNSFIARAVSVMLPSQYFTKRFMYWLAQDTYLQGQEKRQLLNEHIDEAYLAIRSFTSRQMVYPNVFTDQELANLKVPVLFVVGENEKIYSADLVLHRLKTVAPMIKTKLISGAGHDLTMAKPNEVAISILDFIN</sequence>
<dbReference type="PRINTS" id="PR00111">
    <property type="entry name" value="ABHYDROLASE"/>
</dbReference>
<dbReference type="PRINTS" id="PR00412">
    <property type="entry name" value="EPOXHYDRLASE"/>
</dbReference>
<evidence type="ECO:0000313" key="4">
    <source>
        <dbReference type="Proteomes" id="UP000070299"/>
    </source>
</evidence>
<keyword evidence="3" id="KW-0378">Hydrolase</keyword>
<keyword evidence="4" id="KW-1185">Reference proteome</keyword>
<dbReference type="GO" id="GO:0016020">
    <property type="term" value="C:membrane"/>
    <property type="evidence" value="ECO:0007669"/>
    <property type="project" value="TreeGrafter"/>
</dbReference>
<organism evidence="3 4">
    <name type="scientific">Paraglaciecola hydrolytica</name>
    <dbReference type="NCBI Taxonomy" id="1799789"/>
    <lineage>
        <taxon>Bacteria</taxon>
        <taxon>Pseudomonadati</taxon>
        <taxon>Pseudomonadota</taxon>
        <taxon>Gammaproteobacteria</taxon>
        <taxon>Alteromonadales</taxon>
        <taxon>Alteromonadaceae</taxon>
        <taxon>Paraglaciecola</taxon>
    </lineage>
</organism>
<dbReference type="PANTHER" id="PTHR43798">
    <property type="entry name" value="MONOACYLGLYCEROL LIPASE"/>
    <property type="match status" value="1"/>
</dbReference>
<gene>
    <name evidence="3" type="ORF">AX660_02200</name>
</gene>
<keyword evidence="1" id="KW-0472">Membrane</keyword>
<dbReference type="OrthoDB" id="9804723at2"/>
<comment type="caution">
    <text evidence="3">The sequence shown here is derived from an EMBL/GenBank/DDBJ whole genome shotgun (WGS) entry which is preliminary data.</text>
</comment>
<dbReference type="InterPro" id="IPR050266">
    <property type="entry name" value="AB_hydrolase_sf"/>
</dbReference>
<evidence type="ECO:0000259" key="2">
    <source>
        <dbReference type="Pfam" id="PF00561"/>
    </source>
</evidence>
<evidence type="ECO:0000313" key="3">
    <source>
        <dbReference type="EMBL" id="KXI26937.1"/>
    </source>
</evidence>
<dbReference type="PANTHER" id="PTHR43798:SF33">
    <property type="entry name" value="HYDROLASE, PUTATIVE (AFU_ORTHOLOGUE AFUA_2G14860)-RELATED"/>
    <property type="match status" value="1"/>
</dbReference>
<proteinExistence type="predicted"/>
<dbReference type="Pfam" id="PF00561">
    <property type="entry name" value="Abhydrolase_1"/>
    <property type="match status" value="1"/>
</dbReference>